<dbReference type="Proteomes" id="UP000789920">
    <property type="component" value="Unassembled WGS sequence"/>
</dbReference>
<sequence length="44" mass="5084">ATKVLCLLMTIMFWVPYLFDDVLPLSVTRMIIIVLLEDNAIEDD</sequence>
<organism evidence="1 2">
    <name type="scientific">Racocetra persica</name>
    <dbReference type="NCBI Taxonomy" id="160502"/>
    <lineage>
        <taxon>Eukaryota</taxon>
        <taxon>Fungi</taxon>
        <taxon>Fungi incertae sedis</taxon>
        <taxon>Mucoromycota</taxon>
        <taxon>Glomeromycotina</taxon>
        <taxon>Glomeromycetes</taxon>
        <taxon>Diversisporales</taxon>
        <taxon>Gigasporaceae</taxon>
        <taxon>Racocetra</taxon>
    </lineage>
</organism>
<gene>
    <name evidence="1" type="ORF">RPERSI_LOCUS27210</name>
</gene>
<evidence type="ECO:0000313" key="1">
    <source>
        <dbReference type="EMBL" id="CAG8828314.1"/>
    </source>
</evidence>
<reference evidence="1" key="1">
    <citation type="submission" date="2021-06" db="EMBL/GenBank/DDBJ databases">
        <authorList>
            <person name="Kallberg Y."/>
            <person name="Tangrot J."/>
            <person name="Rosling A."/>
        </authorList>
    </citation>
    <scope>NUCLEOTIDE SEQUENCE</scope>
    <source>
        <strain evidence="1">MA461A</strain>
    </source>
</reference>
<protein>
    <submittedName>
        <fullName evidence="1">20771_t:CDS:1</fullName>
    </submittedName>
</protein>
<comment type="caution">
    <text evidence="1">The sequence shown here is derived from an EMBL/GenBank/DDBJ whole genome shotgun (WGS) entry which is preliminary data.</text>
</comment>
<evidence type="ECO:0000313" key="2">
    <source>
        <dbReference type="Proteomes" id="UP000789920"/>
    </source>
</evidence>
<feature type="non-terminal residue" evidence="1">
    <location>
        <position position="1"/>
    </location>
</feature>
<keyword evidence="2" id="KW-1185">Reference proteome</keyword>
<proteinExistence type="predicted"/>
<accession>A0ACA9S5P3</accession>
<name>A0ACA9S5P3_9GLOM</name>
<dbReference type="EMBL" id="CAJVQC010095303">
    <property type="protein sequence ID" value="CAG8828314.1"/>
    <property type="molecule type" value="Genomic_DNA"/>
</dbReference>
<feature type="non-terminal residue" evidence="1">
    <location>
        <position position="44"/>
    </location>
</feature>